<evidence type="ECO:0000256" key="3">
    <source>
        <dbReference type="ARBA" id="ARBA00022692"/>
    </source>
</evidence>
<comment type="similarity">
    <text evidence="2">Belongs to the SPCS1 family.</text>
</comment>
<comment type="subcellular location">
    <subcellularLocation>
        <location evidence="1">Endoplasmic reticulum membrane</location>
        <topology evidence="1">Multi-pass membrane protein</topology>
    </subcellularLocation>
</comment>
<dbReference type="KEGG" id="cpv:cgd4_3760"/>
<dbReference type="RefSeq" id="XP_001388079.1">
    <property type="nucleotide sequence ID" value="XM_001388042.1"/>
</dbReference>
<evidence type="ECO:0000313" key="9">
    <source>
        <dbReference type="Proteomes" id="UP000006726"/>
    </source>
</evidence>
<evidence type="ECO:0000256" key="2">
    <source>
        <dbReference type="ARBA" id="ARBA00005245"/>
    </source>
</evidence>
<evidence type="ECO:0000313" key="8">
    <source>
        <dbReference type="EMBL" id="EAZ51267.1"/>
    </source>
</evidence>
<feature type="non-terminal residue" evidence="8">
    <location>
        <position position="1"/>
    </location>
</feature>
<dbReference type="GO" id="GO:0006465">
    <property type="term" value="P:signal peptide processing"/>
    <property type="evidence" value="ECO:0007669"/>
    <property type="project" value="InterPro"/>
</dbReference>
<sequence>DFSGQDLAYKIQERLVILTGIMSFIIGFYHQKFYYTVLTTLLGLAITLLRFVFLPGQCIAETKLTGSLLKIERKKRKSVKLISKSERSGRKLKQKILLLLCSIQIHTSLKA</sequence>
<dbReference type="GO" id="GO:0005787">
    <property type="term" value="C:signal peptidase complex"/>
    <property type="evidence" value="ECO:0007669"/>
    <property type="project" value="InterPro"/>
</dbReference>
<evidence type="ECO:0000256" key="4">
    <source>
        <dbReference type="ARBA" id="ARBA00022824"/>
    </source>
</evidence>
<feature type="transmembrane region" description="Helical" evidence="7">
    <location>
        <begin position="35"/>
        <end position="53"/>
    </location>
</feature>
<dbReference type="Proteomes" id="UP000006726">
    <property type="component" value="Chromosome 4"/>
</dbReference>
<evidence type="ECO:0000256" key="5">
    <source>
        <dbReference type="ARBA" id="ARBA00022989"/>
    </source>
</evidence>
<dbReference type="InParanoid" id="A3FQM4"/>
<protein>
    <submittedName>
        <fullName evidence="8">Uncharacterized protein</fullName>
    </submittedName>
</protein>
<keyword evidence="3 7" id="KW-0812">Transmembrane</keyword>
<keyword evidence="6 7" id="KW-0472">Membrane</keyword>
<dbReference type="EMBL" id="AAEE01000008">
    <property type="protein sequence ID" value="EAZ51267.1"/>
    <property type="molecule type" value="Genomic_DNA"/>
</dbReference>
<evidence type="ECO:0000256" key="6">
    <source>
        <dbReference type="ARBA" id="ARBA00023136"/>
    </source>
</evidence>
<comment type="caution">
    <text evidence="8">The sequence shown here is derived from an EMBL/GenBank/DDBJ whole genome shotgun (WGS) entry which is preliminary data.</text>
</comment>
<keyword evidence="9" id="KW-1185">Reference proteome</keyword>
<keyword evidence="4" id="KW-0256">Endoplasmic reticulum</keyword>
<dbReference type="Pfam" id="PF06645">
    <property type="entry name" value="SPC12"/>
    <property type="match status" value="1"/>
</dbReference>
<dbReference type="InterPro" id="IPR009542">
    <property type="entry name" value="Spc1/SPCS1"/>
</dbReference>
<name>A3FQM4_CRYPI</name>
<gene>
    <name evidence="8" type="ORF">cgd4_3760</name>
</gene>
<dbReference type="OMA" id="GQCIAET"/>
<dbReference type="OrthoDB" id="263893at2759"/>
<evidence type="ECO:0000256" key="1">
    <source>
        <dbReference type="ARBA" id="ARBA00004477"/>
    </source>
</evidence>
<feature type="transmembrane region" description="Helical" evidence="7">
    <location>
        <begin position="12"/>
        <end position="29"/>
    </location>
</feature>
<organism evidence="8 9">
    <name type="scientific">Cryptosporidium parvum (strain Iowa II)</name>
    <dbReference type="NCBI Taxonomy" id="353152"/>
    <lineage>
        <taxon>Eukaryota</taxon>
        <taxon>Sar</taxon>
        <taxon>Alveolata</taxon>
        <taxon>Apicomplexa</taxon>
        <taxon>Conoidasida</taxon>
        <taxon>Coccidia</taxon>
        <taxon>Eucoccidiorida</taxon>
        <taxon>Eimeriorina</taxon>
        <taxon>Cryptosporidiidae</taxon>
        <taxon>Cryptosporidium</taxon>
    </lineage>
</organism>
<reference evidence="8 9" key="1">
    <citation type="journal article" date="2004" name="Science">
        <title>Complete genome sequence of the apicomplexan, Cryptosporidium parvum.</title>
        <authorList>
            <person name="Abrahamsen M.S."/>
            <person name="Templeton T.J."/>
            <person name="Enomoto S."/>
            <person name="Abrahante J.E."/>
            <person name="Zhu G."/>
            <person name="Lancto C.A."/>
            <person name="Deng M."/>
            <person name="Liu C."/>
            <person name="Widmer G."/>
            <person name="Tzipori S."/>
            <person name="Buck G.A."/>
            <person name="Xu P."/>
            <person name="Bankier A.T."/>
            <person name="Dear P.H."/>
            <person name="Konfortov B.A."/>
            <person name="Spriggs H.F."/>
            <person name="Iyer L."/>
            <person name="Anantharaman V."/>
            <person name="Aravind L."/>
            <person name="Kapur V."/>
        </authorList>
    </citation>
    <scope>NUCLEOTIDE SEQUENCE [LARGE SCALE GENOMIC DNA]</scope>
    <source>
        <strain evidence="9">Iowa II</strain>
    </source>
</reference>
<evidence type="ECO:0000256" key="7">
    <source>
        <dbReference type="SAM" id="Phobius"/>
    </source>
</evidence>
<accession>A3FQM4</accession>
<dbReference type="GeneID" id="3372771"/>
<keyword evidence="5 7" id="KW-1133">Transmembrane helix</keyword>
<dbReference type="AlphaFoldDB" id="A3FQM4"/>
<proteinExistence type="inferred from homology"/>